<dbReference type="Proteomes" id="UP001596500">
    <property type="component" value="Unassembled WGS sequence"/>
</dbReference>
<keyword evidence="1" id="KW-1133">Transmembrane helix</keyword>
<sequence length="112" mass="12175">MNRWLHRLMIVPCHRKPERCFNMGGQPLPICARCTGILLGYFFIPAMLLITPPLPWAVGMLAQLPMLIDGGTQSLGLRLSNNGVRVVTGLLSGWGLSVIVVAGARGLVELIK</sequence>
<feature type="transmembrane region" description="Helical" evidence="1">
    <location>
        <begin position="86"/>
        <end position="108"/>
    </location>
</feature>
<dbReference type="EMBL" id="JBHTBW010000005">
    <property type="protein sequence ID" value="MFC7439851.1"/>
    <property type="molecule type" value="Genomic_DNA"/>
</dbReference>
<keyword evidence="1" id="KW-0812">Transmembrane</keyword>
<evidence type="ECO:0000313" key="2">
    <source>
        <dbReference type="EMBL" id="MFC7439851.1"/>
    </source>
</evidence>
<protein>
    <submittedName>
        <fullName evidence="2">DUF2085 domain-containing protein</fullName>
    </submittedName>
</protein>
<organism evidence="2 3">
    <name type="scientific">Laceyella putida</name>
    <dbReference type="NCBI Taxonomy" id="110101"/>
    <lineage>
        <taxon>Bacteria</taxon>
        <taxon>Bacillati</taxon>
        <taxon>Bacillota</taxon>
        <taxon>Bacilli</taxon>
        <taxon>Bacillales</taxon>
        <taxon>Thermoactinomycetaceae</taxon>
        <taxon>Laceyella</taxon>
    </lineage>
</organism>
<proteinExistence type="predicted"/>
<dbReference type="InterPro" id="IPR019206">
    <property type="entry name" value="DUF2085_TM"/>
</dbReference>
<name>A0ABW2RFV8_9BACL</name>
<dbReference type="Pfam" id="PF09858">
    <property type="entry name" value="DUF2085"/>
    <property type="match status" value="1"/>
</dbReference>
<accession>A0ABW2RFV8</accession>
<evidence type="ECO:0000256" key="1">
    <source>
        <dbReference type="SAM" id="Phobius"/>
    </source>
</evidence>
<feature type="transmembrane region" description="Helical" evidence="1">
    <location>
        <begin position="30"/>
        <end position="50"/>
    </location>
</feature>
<dbReference type="RefSeq" id="WP_379863041.1">
    <property type="nucleotide sequence ID" value="NZ_JBHTBW010000005.1"/>
</dbReference>
<gene>
    <name evidence="2" type="ORF">ACFQNG_01550</name>
</gene>
<evidence type="ECO:0000313" key="3">
    <source>
        <dbReference type="Proteomes" id="UP001596500"/>
    </source>
</evidence>
<keyword evidence="3" id="KW-1185">Reference proteome</keyword>
<reference evidence="3" key="1">
    <citation type="journal article" date="2019" name="Int. J. Syst. Evol. Microbiol.">
        <title>The Global Catalogue of Microorganisms (GCM) 10K type strain sequencing project: providing services to taxonomists for standard genome sequencing and annotation.</title>
        <authorList>
            <consortium name="The Broad Institute Genomics Platform"/>
            <consortium name="The Broad Institute Genome Sequencing Center for Infectious Disease"/>
            <person name="Wu L."/>
            <person name="Ma J."/>
        </authorList>
    </citation>
    <scope>NUCLEOTIDE SEQUENCE [LARGE SCALE GENOMIC DNA]</scope>
    <source>
        <strain evidence="3">CGMCC 1.12942</strain>
    </source>
</reference>
<comment type="caution">
    <text evidence="2">The sequence shown here is derived from an EMBL/GenBank/DDBJ whole genome shotgun (WGS) entry which is preliminary data.</text>
</comment>
<keyword evidence="1" id="KW-0472">Membrane</keyword>